<feature type="transmembrane region" description="Helical" evidence="2">
    <location>
        <begin position="6"/>
        <end position="24"/>
    </location>
</feature>
<accession>A0A3M8P3F3</accession>
<evidence type="ECO:0000313" key="4">
    <source>
        <dbReference type="Proteomes" id="UP000275473"/>
    </source>
</evidence>
<dbReference type="OrthoDB" id="849477at2"/>
<keyword evidence="2" id="KW-1133">Transmembrane helix</keyword>
<sequence length="254" mass="30202">MFGLYDLISLVISAFIILPIVVFLRESGYLIVSVLFGVENPRLTIGSGPRLFKFGIFDVRRHYHLYSWFSYDSLKREGKFAYIAIYASPILINVIVALTINALLANGYLEEYATFWDRFIFYAFYYVLFDAVPMKTVNGKPNNGLIIYEMLRYGKRTDYNHEPFIPGTSEVEEQYQEDMEEIEEMKQQEQEEIKEQTEQEKDKVEEKTEDEKKEEQIKKEKEEEKKEKIKESKEEEDELKRKKQQENEQQAEKE</sequence>
<feature type="region of interest" description="Disordered" evidence="1">
    <location>
        <begin position="174"/>
        <end position="254"/>
    </location>
</feature>
<keyword evidence="4" id="KW-1185">Reference proteome</keyword>
<proteinExistence type="predicted"/>
<dbReference type="AlphaFoldDB" id="A0A3M8P3F3"/>
<evidence type="ECO:0000256" key="2">
    <source>
        <dbReference type="SAM" id="Phobius"/>
    </source>
</evidence>
<dbReference type="RefSeq" id="WP_123166594.1">
    <property type="nucleotide sequence ID" value="NZ_RIAX01000019.1"/>
</dbReference>
<feature type="compositionally biased region" description="Acidic residues" evidence="1">
    <location>
        <begin position="174"/>
        <end position="183"/>
    </location>
</feature>
<keyword evidence="2" id="KW-0472">Membrane</keyword>
<dbReference type="Proteomes" id="UP000275473">
    <property type="component" value="Unassembled WGS sequence"/>
</dbReference>
<organism evidence="3 4">
    <name type="scientific">Planococcus salinus</name>
    <dbReference type="NCBI Taxonomy" id="1848460"/>
    <lineage>
        <taxon>Bacteria</taxon>
        <taxon>Bacillati</taxon>
        <taxon>Bacillota</taxon>
        <taxon>Bacilli</taxon>
        <taxon>Bacillales</taxon>
        <taxon>Caryophanaceae</taxon>
        <taxon>Planococcus</taxon>
    </lineage>
</organism>
<reference evidence="3 4" key="1">
    <citation type="journal article" date="2018" name="Int. J. Syst. Evol. Microbiol.">
        <title>Planococcus salinus sp. nov., a moderately halophilic bacterium isolated from a saline-alkali soil.</title>
        <authorList>
            <person name="Gan L."/>
        </authorList>
    </citation>
    <scope>NUCLEOTIDE SEQUENCE [LARGE SCALE GENOMIC DNA]</scope>
    <source>
        <strain evidence="3 4">LCB217</strain>
    </source>
</reference>
<evidence type="ECO:0000256" key="1">
    <source>
        <dbReference type="SAM" id="MobiDB-lite"/>
    </source>
</evidence>
<feature type="compositionally biased region" description="Basic and acidic residues" evidence="1">
    <location>
        <begin position="184"/>
        <end position="254"/>
    </location>
</feature>
<keyword evidence="2" id="KW-0812">Transmembrane</keyword>
<comment type="caution">
    <text evidence="3">The sequence shown here is derived from an EMBL/GenBank/DDBJ whole genome shotgun (WGS) entry which is preliminary data.</text>
</comment>
<feature type="transmembrane region" description="Helical" evidence="2">
    <location>
        <begin position="80"/>
        <end position="103"/>
    </location>
</feature>
<evidence type="ECO:0000313" key="3">
    <source>
        <dbReference type="EMBL" id="RNF38243.1"/>
    </source>
</evidence>
<name>A0A3M8P3F3_9BACL</name>
<protein>
    <submittedName>
        <fullName evidence="3">Uncharacterized protein</fullName>
    </submittedName>
</protein>
<gene>
    <name evidence="3" type="ORF">EEX84_15525</name>
</gene>
<dbReference type="EMBL" id="RIAX01000019">
    <property type="protein sequence ID" value="RNF38243.1"/>
    <property type="molecule type" value="Genomic_DNA"/>
</dbReference>
<feature type="transmembrane region" description="Helical" evidence="2">
    <location>
        <begin position="115"/>
        <end position="132"/>
    </location>
</feature>